<feature type="transmembrane region" description="Helical" evidence="5">
    <location>
        <begin position="186"/>
        <end position="206"/>
    </location>
</feature>
<keyword evidence="7" id="KW-0067">ATP-binding</keyword>
<proteinExistence type="predicted"/>
<dbReference type="InterPro" id="IPR050482">
    <property type="entry name" value="Sensor_HK_TwoCompSys"/>
</dbReference>
<keyword evidence="5" id="KW-0472">Membrane</keyword>
<organism evidence="7 8">
    <name type="scientific">Actinomycetospora lemnae</name>
    <dbReference type="NCBI Taxonomy" id="3019891"/>
    <lineage>
        <taxon>Bacteria</taxon>
        <taxon>Bacillati</taxon>
        <taxon>Actinomycetota</taxon>
        <taxon>Actinomycetes</taxon>
        <taxon>Pseudonocardiales</taxon>
        <taxon>Pseudonocardiaceae</taxon>
        <taxon>Actinomycetospora</taxon>
    </lineage>
</organism>
<keyword evidence="5" id="KW-0812">Transmembrane</keyword>
<name>A0ABT5SWW8_9PSEU</name>
<keyword evidence="1" id="KW-0808">Transferase</keyword>
<dbReference type="GO" id="GO:0005524">
    <property type="term" value="F:ATP binding"/>
    <property type="evidence" value="ECO:0007669"/>
    <property type="project" value="UniProtKB-KW"/>
</dbReference>
<dbReference type="Gene3D" id="3.30.565.10">
    <property type="entry name" value="Histidine kinase-like ATPase, C-terminal domain"/>
    <property type="match status" value="1"/>
</dbReference>
<keyword evidence="2" id="KW-0418">Kinase</keyword>
<dbReference type="Pfam" id="PF02518">
    <property type="entry name" value="HATPase_c"/>
    <property type="match status" value="1"/>
</dbReference>
<dbReference type="InterPro" id="IPR003594">
    <property type="entry name" value="HATPase_dom"/>
</dbReference>
<keyword evidence="8" id="KW-1185">Reference proteome</keyword>
<feature type="domain" description="Histidine kinase" evidence="6">
    <location>
        <begin position="240"/>
        <end position="431"/>
    </location>
</feature>
<feature type="transmembrane region" description="Helical" evidence="5">
    <location>
        <begin position="12"/>
        <end position="38"/>
    </location>
</feature>
<feature type="region of interest" description="Disordered" evidence="4">
    <location>
        <begin position="425"/>
        <end position="446"/>
    </location>
</feature>
<dbReference type="RefSeq" id="WP_274200727.1">
    <property type="nucleotide sequence ID" value="NZ_JAQZAO010000005.1"/>
</dbReference>
<evidence type="ECO:0000313" key="7">
    <source>
        <dbReference type="EMBL" id="MDD7966198.1"/>
    </source>
</evidence>
<reference evidence="7 8" key="1">
    <citation type="submission" date="2023-02" db="EMBL/GenBank/DDBJ databases">
        <title>Genome sequencing required for Actinomycetospora new species description.</title>
        <authorList>
            <person name="Saimee Y."/>
            <person name="Duangmal K."/>
        </authorList>
    </citation>
    <scope>NUCLEOTIDE SEQUENCE [LARGE SCALE GENOMIC DNA]</scope>
    <source>
        <strain evidence="7 8">DW7H6</strain>
    </source>
</reference>
<accession>A0ABT5SWW8</accession>
<dbReference type="InterPro" id="IPR036890">
    <property type="entry name" value="HATPase_C_sf"/>
</dbReference>
<dbReference type="PROSITE" id="PS50109">
    <property type="entry name" value="HIS_KIN"/>
    <property type="match status" value="1"/>
</dbReference>
<dbReference type="SMART" id="SM00387">
    <property type="entry name" value="HATPase_c"/>
    <property type="match status" value="1"/>
</dbReference>
<evidence type="ECO:0000256" key="2">
    <source>
        <dbReference type="ARBA" id="ARBA00022777"/>
    </source>
</evidence>
<dbReference type="Proteomes" id="UP001300763">
    <property type="component" value="Unassembled WGS sequence"/>
</dbReference>
<evidence type="ECO:0000256" key="1">
    <source>
        <dbReference type="ARBA" id="ARBA00022679"/>
    </source>
</evidence>
<keyword evidence="5" id="KW-1133">Transmembrane helix</keyword>
<keyword evidence="3" id="KW-0902">Two-component regulatory system</keyword>
<dbReference type="InterPro" id="IPR005467">
    <property type="entry name" value="His_kinase_dom"/>
</dbReference>
<dbReference type="PANTHER" id="PTHR24421:SF61">
    <property type="entry name" value="OXYGEN SENSOR HISTIDINE KINASE NREB"/>
    <property type="match status" value="1"/>
</dbReference>
<dbReference type="SUPFAM" id="SSF55874">
    <property type="entry name" value="ATPase domain of HSP90 chaperone/DNA topoisomerase II/histidine kinase"/>
    <property type="match status" value="1"/>
</dbReference>
<evidence type="ECO:0000256" key="5">
    <source>
        <dbReference type="SAM" id="Phobius"/>
    </source>
</evidence>
<protein>
    <submittedName>
        <fullName evidence="7">ATP-binding protein</fullName>
    </submittedName>
</protein>
<gene>
    <name evidence="7" type="ORF">PGB27_12695</name>
</gene>
<dbReference type="CDD" id="cd16917">
    <property type="entry name" value="HATPase_UhpB-NarQ-NarX-like"/>
    <property type="match status" value="1"/>
</dbReference>
<evidence type="ECO:0000256" key="4">
    <source>
        <dbReference type="SAM" id="MobiDB-lite"/>
    </source>
</evidence>
<comment type="caution">
    <text evidence="7">The sequence shown here is derived from an EMBL/GenBank/DDBJ whole genome shotgun (WGS) entry which is preliminary data.</text>
</comment>
<dbReference type="PANTHER" id="PTHR24421">
    <property type="entry name" value="NITRATE/NITRITE SENSOR PROTEIN NARX-RELATED"/>
    <property type="match status" value="1"/>
</dbReference>
<evidence type="ECO:0000313" key="8">
    <source>
        <dbReference type="Proteomes" id="UP001300763"/>
    </source>
</evidence>
<evidence type="ECO:0000256" key="3">
    <source>
        <dbReference type="ARBA" id="ARBA00023012"/>
    </source>
</evidence>
<dbReference type="EMBL" id="JAQZAO010000005">
    <property type="protein sequence ID" value="MDD7966198.1"/>
    <property type="molecule type" value="Genomic_DNA"/>
</dbReference>
<keyword evidence="7" id="KW-0547">Nucleotide-binding</keyword>
<sequence>MAGERGVLRSALVRHAVITLVVVLVAGVAVTSGVALFAREDAYREAEVSARRVVAAVGGAVSRHDLTRPVDAETRQELDDALRPFFASGMMSRAKIWSLRDGTARIVYSDEPRVEGVTVPLAQFHDGASLVQPVPDDPEHRFESSRTHALLEVFTSFRDATGTEASLELYVTVDEEAAVWEAARPVVAVTVAALLVLALATLPVTLASARRAARRRADEQAARDYALAAAETARREIAQRLHEGVIPDLAGVGLLLEIARAEDGEPRERSSVIGHAHELLADEVVRLRALLDDLARPTVAAHGLVASLRELATELSTPDSAVITVDGPDDPGLPEDVAVVLYRVAHELVRNAVRHAGASQIAVTVDVTPGEGIALSVVDDGEGFDVASPAGPGHVGLLLVRGVLADRGGELELTSAPGRGTSAVARLPRAGAPRRPRRRLAGAAGS</sequence>
<evidence type="ECO:0000259" key="6">
    <source>
        <dbReference type="PROSITE" id="PS50109"/>
    </source>
</evidence>